<name>A0A176RYA8_9GAMM</name>
<protein>
    <submittedName>
        <fullName evidence="4">Site specific DNA-methyltransferase</fullName>
    </submittedName>
</protein>
<dbReference type="Pfam" id="PF02384">
    <property type="entry name" value="N6_Mtase"/>
    <property type="match status" value="1"/>
</dbReference>
<keyword evidence="2" id="KW-1133">Transmembrane helix</keyword>
<dbReference type="Proteomes" id="UP000076962">
    <property type="component" value="Unassembled WGS sequence"/>
</dbReference>
<keyword evidence="5" id="KW-1185">Reference proteome</keyword>
<evidence type="ECO:0000256" key="2">
    <source>
        <dbReference type="SAM" id="Phobius"/>
    </source>
</evidence>
<accession>A0A176RYA8</accession>
<dbReference type="EMBL" id="LUTY01002141">
    <property type="protein sequence ID" value="OAD20745.1"/>
    <property type="molecule type" value="Genomic_DNA"/>
</dbReference>
<evidence type="ECO:0000259" key="3">
    <source>
        <dbReference type="Pfam" id="PF02384"/>
    </source>
</evidence>
<gene>
    <name evidence="4" type="ORF">THIOM_003534</name>
</gene>
<dbReference type="GO" id="GO:0003677">
    <property type="term" value="F:DNA binding"/>
    <property type="evidence" value="ECO:0007669"/>
    <property type="project" value="InterPro"/>
</dbReference>
<keyword evidence="4" id="KW-0489">Methyltransferase</keyword>
<dbReference type="InterPro" id="IPR003356">
    <property type="entry name" value="DNA_methylase_A-5"/>
</dbReference>
<evidence type="ECO:0000313" key="5">
    <source>
        <dbReference type="Proteomes" id="UP000076962"/>
    </source>
</evidence>
<dbReference type="Gene3D" id="3.40.50.150">
    <property type="entry name" value="Vaccinia Virus protein VP39"/>
    <property type="match status" value="1"/>
</dbReference>
<sequence>MVLIFLILVVISSHHSSKKIFWNITPRLKMGVFLIIALIMIIILQIRPIIVMKSIIFKKTSRLSKQAHAPLRRQILKETSIHHILLCPIDLFRQQQADVRTCIIILQKGKQYQKSVKIGNRVRNIEAFKNLLSKRDFSQNSLDEITLNGKSDFSEFLIGVPNDIRRLLKSPRLGDSFNCITGISTGNDGKYLVKEPGVPFYKNPGSRKFYTAPDGYLPDDFLARKMTKIS</sequence>
<comment type="caution">
    <text evidence="4">The sequence shown here is derived from an EMBL/GenBank/DDBJ whole genome shotgun (WGS) entry which is preliminary data.</text>
</comment>
<dbReference type="InterPro" id="IPR029063">
    <property type="entry name" value="SAM-dependent_MTases_sf"/>
</dbReference>
<organism evidence="4 5">
    <name type="scientific">Candidatus Thiomargarita nelsonii</name>
    <dbReference type="NCBI Taxonomy" id="1003181"/>
    <lineage>
        <taxon>Bacteria</taxon>
        <taxon>Pseudomonadati</taxon>
        <taxon>Pseudomonadota</taxon>
        <taxon>Gammaproteobacteria</taxon>
        <taxon>Thiotrichales</taxon>
        <taxon>Thiotrichaceae</taxon>
        <taxon>Thiomargarita</taxon>
    </lineage>
</organism>
<dbReference type="SUPFAM" id="SSF53335">
    <property type="entry name" value="S-adenosyl-L-methionine-dependent methyltransferases"/>
    <property type="match status" value="1"/>
</dbReference>
<reference evidence="4 5" key="1">
    <citation type="submission" date="2016-05" db="EMBL/GenBank/DDBJ databases">
        <title>Single-cell genome of chain-forming Candidatus Thiomargarita nelsonii and comparison to other large sulfur-oxidizing bacteria.</title>
        <authorList>
            <person name="Winkel M."/>
            <person name="Salman V."/>
            <person name="Woyke T."/>
            <person name="Schulz-Vogt H."/>
            <person name="Richter M."/>
            <person name="Flood B."/>
            <person name="Bailey J."/>
            <person name="Amann R."/>
            <person name="Mussmann M."/>
        </authorList>
    </citation>
    <scope>NUCLEOTIDE SEQUENCE [LARGE SCALE GENOMIC DNA]</scope>
    <source>
        <strain evidence="4 5">THI036</strain>
    </source>
</reference>
<dbReference type="GO" id="GO:0032259">
    <property type="term" value="P:methylation"/>
    <property type="evidence" value="ECO:0007669"/>
    <property type="project" value="UniProtKB-KW"/>
</dbReference>
<proteinExistence type="inferred from homology"/>
<feature type="transmembrane region" description="Helical" evidence="2">
    <location>
        <begin position="32"/>
        <end position="56"/>
    </location>
</feature>
<keyword evidence="4" id="KW-0808">Transferase</keyword>
<keyword evidence="2" id="KW-0812">Transmembrane</keyword>
<evidence type="ECO:0000313" key="4">
    <source>
        <dbReference type="EMBL" id="OAD20745.1"/>
    </source>
</evidence>
<keyword evidence="2" id="KW-0472">Membrane</keyword>
<dbReference type="AlphaFoldDB" id="A0A176RYA8"/>
<evidence type="ECO:0000256" key="1">
    <source>
        <dbReference type="ARBA" id="ARBA00006594"/>
    </source>
</evidence>
<feature type="domain" description="DNA methylase adenine-specific" evidence="3">
    <location>
        <begin position="64"/>
        <end position="140"/>
    </location>
</feature>
<dbReference type="GO" id="GO:0008170">
    <property type="term" value="F:N-methyltransferase activity"/>
    <property type="evidence" value="ECO:0007669"/>
    <property type="project" value="InterPro"/>
</dbReference>
<comment type="similarity">
    <text evidence="1">Belongs to the N(4)/N(6)-methyltransferase family.</text>
</comment>